<keyword evidence="4" id="KW-0804">Transcription</keyword>
<sequence>MSTQQHSHLQPLLGHQGSRSHRACTACRQAKLRCDNVEAFPAACTRCRAKGFRCRTDPHFKRTSTRRRLDDVTAQLAALQKTLDLQSPNSNPQSAPDTSSVSEDTVLIEAQEVHFGELVVEDKFYRASSAGDLPNPDASLGDITLNNDQVAALFEHFGRFYYRHCPILSCDMSVRTLYDLYPFLFWTIVTISSRWHPELSDIYPKIISSYQSLVEKTLMGRILALEPVQAGVLLCYWPLAVEKQSYDPSWNYCGLITNAAIKIGLHKGVIRLPQTLIENDSRSQLKTWLACFFINCSHGWHTGIPVPTEMWSGLRVLVGPRTLAEEEFVKKVSVMKQYARSRSILESMGRNSDYNIVQMLCKELDNMRDEQQEIWSPDTEIILLGVQLSIYTHQLEHALPHNTSRFDKASRYEQESTNDILVNVAFGLAVRLIDAFHSITVTDPNSATPQRYLPKHYFNMLLVASAVIVKARTKSPSATAHASAMAQNQLRHSYTILSAWSAREHDEPDRAARLIGVLSRAERQGGLKLTESCKDSRTGIAVISDVIMTAKELRESAGTSSLARMKESGVSDRDTAGDMQVHMEGEPGLGPQLDSYDSEFPLDQWVQELLLDWDLGRHYGFQMDAEADGIFFL</sequence>
<dbReference type="CDD" id="cd12148">
    <property type="entry name" value="fungal_TF_MHR"/>
    <property type="match status" value="1"/>
</dbReference>
<gene>
    <name evidence="8" type="ORF">BU16DRAFT_524023</name>
</gene>
<evidence type="ECO:0000313" key="8">
    <source>
        <dbReference type="EMBL" id="KAF2499546.1"/>
    </source>
</evidence>
<name>A0A6A6R4Z6_9PEZI</name>
<dbReference type="EMBL" id="MU004184">
    <property type="protein sequence ID" value="KAF2499546.1"/>
    <property type="molecule type" value="Genomic_DNA"/>
</dbReference>
<evidence type="ECO:0000256" key="1">
    <source>
        <dbReference type="ARBA" id="ARBA00004123"/>
    </source>
</evidence>
<dbReference type="OrthoDB" id="3163292at2759"/>
<dbReference type="GO" id="GO:0000976">
    <property type="term" value="F:transcription cis-regulatory region binding"/>
    <property type="evidence" value="ECO:0007669"/>
    <property type="project" value="TreeGrafter"/>
</dbReference>
<evidence type="ECO:0000256" key="2">
    <source>
        <dbReference type="ARBA" id="ARBA00023015"/>
    </source>
</evidence>
<evidence type="ECO:0000313" key="9">
    <source>
        <dbReference type="Proteomes" id="UP000799750"/>
    </source>
</evidence>
<dbReference type="SMART" id="SM00066">
    <property type="entry name" value="GAL4"/>
    <property type="match status" value="1"/>
</dbReference>
<dbReference type="Proteomes" id="UP000799750">
    <property type="component" value="Unassembled WGS sequence"/>
</dbReference>
<evidence type="ECO:0000256" key="4">
    <source>
        <dbReference type="ARBA" id="ARBA00023163"/>
    </source>
</evidence>
<dbReference type="GO" id="GO:0008270">
    <property type="term" value="F:zinc ion binding"/>
    <property type="evidence" value="ECO:0007669"/>
    <property type="project" value="InterPro"/>
</dbReference>
<keyword evidence="3" id="KW-0238">DNA-binding</keyword>
<proteinExistence type="predicted"/>
<keyword evidence="2" id="KW-0805">Transcription regulation</keyword>
<dbReference type="InterPro" id="IPR051089">
    <property type="entry name" value="prtT"/>
</dbReference>
<dbReference type="CDD" id="cd00067">
    <property type="entry name" value="GAL4"/>
    <property type="match status" value="1"/>
</dbReference>
<dbReference type="PROSITE" id="PS00463">
    <property type="entry name" value="ZN2_CY6_FUNGAL_1"/>
    <property type="match status" value="1"/>
</dbReference>
<evidence type="ECO:0000256" key="5">
    <source>
        <dbReference type="ARBA" id="ARBA00023242"/>
    </source>
</evidence>
<dbReference type="Pfam" id="PF00172">
    <property type="entry name" value="Zn_clus"/>
    <property type="match status" value="1"/>
</dbReference>
<feature type="domain" description="Zn(2)-C6 fungal-type" evidence="7">
    <location>
        <begin position="23"/>
        <end position="56"/>
    </location>
</feature>
<protein>
    <recommendedName>
        <fullName evidence="7">Zn(2)-C6 fungal-type domain-containing protein</fullName>
    </recommendedName>
</protein>
<accession>A0A6A6R4Z6</accession>
<dbReference type="GO" id="GO:0005634">
    <property type="term" value="C:nucleus"/>
    <property type="evidence" value="ECO:0007669"/>
    <property type="project" value="UniProtKB-SubCell"/>
</dbReference>
<feature type="compositionally biased region" description="Polar residues" evidence="6">
    <location>
        <begin position="83"/>
        <end position="102"/>
    </location>
</feature>
<dbReference type="AlphaFoldDB" id="A0A6A6R4Z6"/>
<evidence type="ECO:0000256" key="6">
    <source>
        <dbReference type="SAM" id="MobiDB-lite"/>
    </source>
</evidence>
<comment type="subcellular location">
    <subcellularLocation>
        <location evidence="1">Nucleus</location>
    </subcellularLocation>
</comment>
<dbReference type="InterPro" id="IPR001138">
    <property type="entry name" value="Zn2Cys6_DnaBD"/>
</dbReference>
<dbReference type="SUPFAM" id="SSF57701">
    <property type="entry name" value="Zn2/Cys6 DNA-binding domain"/>
    <property type="match status" value="1"/>
</dbReference>
<dbReference type="PROSITE" id="PS50048">
    <property type="entry name" value="ZN2_CY6_FUNGAL_2"/>
    <property type="match status" value="1"/>
</dbReference>
<dbReference type="PANTHER" id="PTHR31845:SF21">
    <property type="entry name" value="REGULATORY PROTEIN LEU3"/>
    <property type="match status" value="1"/>
</dbReference>
<organism evidence="8 9">
    <name type="scientific">Lophium mytilinum</name>
    <dbReference type="NCBI Taxonomy" id="390894"/>
    <lineage>
        <taxon>Eukaryota</taxon>
        <taxon>Fungi</taxon>
        <taxon>Dikarya</taxon>
        <taxon>Ascomycota</taxon>
        <taxon>Pezizomycotina</taxon>
        <taxon>Dothideomycetes</taxon>
        <taxon>Pleosporomycetidae</taxon>
        <taxon>Mytilinidiales</taxon>
        <taxon>Mytilinidiaceae</taxon>
        <taxon>Lophium</taxon>
    </lineage>
</organism>
<reference evidence="8" key="1">
    <citation type="journal article" date="2020" name="Stud. Mycol.">
        <title>101 Dothideomycetes genomes: a test case for predicting lifestyles and emergence of pathogens.</title>
        <authorList>
            <person name="Haridas S."/>
            <person name="Albert R."/>
            <person name="Binder M."/>
            <person name="Bloem J."/>
            <person name="Labutti K."/>
            <person name="Salamov A."/>
            <person name="Andreopoulos B."/>
            <person name="Baker S."/>
            <person name="Barry K."/>
            <person name="Bills G."/>
            <person name="Bluhm B."/>
            <person name="Cannon C."/>
            <person name="Castanera R."/>
            <person name="Culley D."/>
            <person name="Daum C."/>
            <person name="Ezra D."/>
            <person name="Gonzalez J."/>
            <person name="Henrissat B."/>
            <person name="Kuo A."/>
            <person name="Liang C."/>
            <person name="Lipzen A."/>
            <person name="Lutzoni F."/>
            <person name="Magnuson J."/>
            <person name="Mondo S."/>
            <person name="Nolan M."/>
            <person name="Ohm R."/>
            <person name="Pangilinan J."/>
            <person name="Park H.-J."/>
            <person name="Ramirez L."/>
            <person name="Alfaro M."/>
            <person name="Sun H."/>
            <person name="Tritt A."/>
            <person name="Yoshinaga Y."/>
            <person name="Zwiers L.-H."/>
            <person name="Turgeon B."/>
            <person name="Goodwin S."/>
            <person name="Spatafora J."/>
            <person name="Crous P."/>
            <person name="Grigoriev I."/>
        </authorList>
    </citation>
    <scope>NUCLEOTIDE SEQUENCE</scope>
    <source>
        <strain evidence="8">CBS 269.34</strain>
    </source>
</reference>
<dbReference type="GO" id="GO:0000981">
    <property type="term" value="F:DNA-binding transcription factor activity, RNA polymerase II-specific"/>
    <property type="evidence" value="ECO:0007669"/>
    <property type="project" value="InterPro"/>
</dbReference>
<keyword evidence="5" id="KW-0539">Nucleus</keyword>
<dbReference type="PANTHER" id="PTHR31845">
    <property type="entry name" value="FINGER DOMAIN PROTEIN, PUTATIVE-RELATED"/>
    <property type="match status" value="1"/>
</dbReference>
<dbReference type="Gene3D" id="4.10.240.10">
    <property type="entry name" value="Zn(2)-C6 fungal-type DNA-binding domain"/>
    <property type="match status" value="1"/>
</dbReference>
<evidence type="ECO:0000256" key="3">
    <source>
        <dbReference type="ARBA" id="ARBA00023125"/>
    </source>
</evidence>
<feature type="region of interest" description="Disordered" evidence="6">
    <location>
        <begin position="82"/>
        <end position="102"/>
    </location>
</feature>
<evidence type="ECO:0000259" key="7">
    <source>
        <dbReference type="PROSITE" id="PS50048"/>
    </source>
</evidence>
<dbReference type="InterPro" id="IPR036864">
    <property type="entry name" value="Zn2-C6_fun-type_DNA-bd_sf"/>
</dbReference>
<keyword evidence="9" id="KW-1185">Reference proteome</keyword>